<dbReference type="GO" id="GO:0030153">
    <property type="term" value="P:bacteriocin immunity"/>
    <property type="evidence" value="ECO:0007669"/>
    <property type="project" value="InterPro"/>
</dbReference>
<dbReference type="CDD" id="cd21059">
    <property type="entry name" value="LciA-like"/>
    <property type="match status" value="1"/>
</dbReference>
<gene>
    <name evidence="1" type="ORF">M132T_16790</name>
</gene>
<comment type="caution">
    <text evidence="1">The sequence shown here is derived from an EMBL/GenBank/DDBJ whole genome shotgun (WGS) entry which is preliminary data.</text>
</comment>
<evidence type="ECO:0000313" key="1">
    <source>
        <dbReference type="EMBL" id="GEQ36171.1"/>
    </source>
</evidence>
<dbReference type="AlphaFoldDB" id="A0AAV3WRX7"/>
<sequence length="89" mass="10299">MSKKEEEILNDINFILESTISMEEKDILIDAKKRLEKKEYLPKIISKLEDKLTPLAVQQKLSKDVSSLYLKITSHKFKDKGLGRGLSFM</sequence>
<dbReference type="Pfam" id="PF08951">
    <property type="entry name" value="EntA_Immun"/>
    <property type="match status" value="1"/>
</dbReference>
<reference evidence="1" key="1">
    <citation type="submission" date="2019-08" db="EMBL/GenBank/DDBJ databases">
        <title>Marinilactibacillus psychrotolerans M13-2T whole genome sequencing project.</title>
        <authorList>
            <person name="Ishikawa M."/>
            <person name="Suzuki T."/>
            <person name="Matsutani M."/>
        </authorList>
    </citation>
    <scope>NUCLEOTIDE SEQUENCE</scope>
    <source>
        <strain evidence="1">M13-2T</strain>
    </source>
</reference>
<accession>A0AAV3WRX7</accession>
<evidence type="ECO:0008006" key="3">
    <source>
        <dbReference type="Google" id="ProtNLM"/>
    </source>
</evidence>
<proteinExistence type="predicted"/>
<dbReference type="RefSeq" id="WP_091761758.1">
    <property type="nucleotide sequence ID" value="NZ_BJVX01000008.1"/>
</dbReference>
<name>A0AAV3WRX7_9LACT</name>
<dbReference type="EMBL" id="BKBI01000011">
    <property type="protein sequence ID" value="GEQ36171.1"/>
    <property type="molecule type" value="Genomic_DNA"/>
</dbReference>
<dbReference type="GeneID" id="96911357"/>
<evidence type="ECO:0000313" key="2">
    <source>
        <dbReference type="Proteomes" id="UP000887127"/>
    </source>
</evidence>
<dbReference type="Proteomes" id="UP000887127">
    <property type="component" value="Unassembled WGS sequence"/>
</dbReference>
<organism evidence="1 2">
    <name type="scientific">Marinilactibacillus psychrotolerans</name>
    <dbReference type="NCBI Taxonomy" id="191770"/>
    <lineage>
        <taxon>Bacteria</taxon>
        <taxon>Bacillati</taxon>
        <taxon>Bacillota</taxon>
        <taxon>Bacilli</taxon>
        <taxon>Lactobacillales</taxon>
        <taxon>Carnobacteriaceae</taxon>
        <taxon>Marinilactibacillus</taxon>
    </lineage>
</organism>
<dbReference type="InterPro" id="IPR015046">
    <property type="entry name" value="LciA_Immunity-like"/>
</dbReference>
<protein>
    <recommendedName>
        <fullName evidence="3">Bacteriocin immunity protein</fullName>
    </recommendedName>
</protein>